<dbReference type="Gene3D" id="3.40.50.12780">
    <property type="entry name" value="N-terminal domain of ligase-like"/>
    <property type="match status" value="2"/>
</dbReference>
<evidence type="ECO:0000256" key="1">
    <source>
        <dbReference type="ARBA" id="ARBA00022741"/>
    </source>
</evidence>
<name>H6REJ8_9BACT</name>
<keyword evidence="2" id="KW-0067">ATP-binding</keyword>
<dbReference type="InterPro" id="IPR020459">
    <property type="entry name" value="AMP-binding"/>
</dbReference>
<dbReference type="GO" id="GO:0004467">
    <property type="term" value="F:long-chain fatty acid-CoA ligase activity"/>
    <property type="evidence" value="ECO:0007669"/>
    <property type="project" value="TreeGrafter"/>
</dbReference>
<reference evidence="4" key="1">
    <citation type="journal article" date="2012" name="Environ. Microbiol.">
        <title>Genomic content of uncultured Bacteroidetes from contrasting oceanic provinces in the North Atlantic Ocean.</title>
        <authorList>
            <person name="Gomez-Pereira P.R."/>
            <person name="Schuler M."/>
            <person name="Fuchs B.M."/>
            <person name="Bennke C."/>
            <person name="Teeling H."/>
            <person name="Waldmann J."/>
            <person name="Richter M."/>
            <person name="Barbe V."/>
            <person name="Bataille E."/>
            <person name="Glockner F.O."/>
            <person name="Amann R."/>
        </authorList>
    </citation>
    <scope>NUCLEOTIDE SEQUENCE</scope>
</reference>
<evidence type="ECO:0000313" key="4">
    <source>
        <dbReference type="EMBL" id="CCF99459.1"/>
    </source>
</evidence>
<reference evidence="4" key="2">
    <citation type="submission" date="2012-02" db="EMBL/GenBank/DDBJ databases">
        <authorList>
            <person name="Genoscope - CEA"/>
        </authorList>
    </citation>
    <scope>NUCLEOTIDE SEQUENCE</scope>
</reference>
<dbReference type="PROSITE" id="PS00455">
    <property type="entry name" value="AMP_BINDING"/>
    <property type="match status" value="1"/>
</dbReference>
<dbReference type="InterPro" id="IPR020845">
    <property type="entry name" value="AMP-binding_CS"/>
</dbReference>
<evidence type="ECO:0000259" key="3">
    <source>
        <dbReference type="Pfam" id="PF00501"/>
    </source>
</evidence>
<protein>
    <submittedName>
        <fullName evidence="4">Long chain fatty-acid CoA ligase</fullName>
    </submittedName>
</protein>
<dbReference type="PANTHER" id="PTHR43272">
    <property type="entry name" value="LONG-CHAIN-FATTY-ACID--COA LIGASE"/>
    <property type="match status" value="1"/>
</dbReference>
<dbReference type="SUPFAM" id="SSF56801">
    <property type="entry name" value="Acetyl-CoA synthetase-like"/>
    <property type="match status" value="1"/>
</dbReference>
<gene>
    <name evidence="4" type="ORF">VIS_S3BGA110005</name>
</gene>
<dbReference type="InterPro" id="IPR000873">
    <property type="entry name" value="AMP-dep_synth/lig_dom"/>
</dbReference>
<keyword evidence="4" id="KW-0436">Ligase</keyword>
<sequence>MEIKRLFDYLYHQQSNHQLERSFGRRHGEAWKFFSTAEIIEHSRRLGSGLISMGVLPGDKVSIVAYSNRPEWVIADMAIQQIGAVSVPLYPTISSKEYKYILNEADVKLAIAGSGDLYEKLKLADIDSLEYIIMMDKTPDRYFWLDVENDDNIDQLEKISVGVKGDDLATIIYTSGTTGNPKGVMLTHKNIISAVDNTMVAMPLSHESVVVSFLPFCHIFERAVIYAYLYHSAIVYCTGTDNLGGPTGDLATIKPHMFTTVPRLLEKVYEKIYNKGLDLTGLKKKLFFWALDLTDHFEMDTKQGLFYRMKMSIANKLIFSKWREALGGNLRAIVTGAAPCPEKIARVFSAAQIPIIEGYGLTETSPTLSINRYGGKGAKLGTVGPIIDCVDIMIDPSDGDYRDGEGEILADGPNVMIGYYKKPEKTDEVFVEKEGRKWFRTGDIGKLVDGPHGYKYLKITDRKKELLKTSGGKYVAPAPIENRFKEDFLIEQIMVVGDKQKFVSALIVPAEEPLKEWCEENDVNYMSLSEVIRDPKVIARYQACCDRFNPDFSHIEQIKKVKLIDKTWEATRIDGTDAELTPTMKLKRRVISQKYAKEIDEMYS</sequence>
<evidence type="ECO:0000256" key="2">
    <source>
        <dbReference type="ARBA" id="ARBA00022840"/>
    </source>
</evidence>
<dbReference type="Pfam" id="PF00501">
    <property type="entry name" value="AMP-binding"/>
    <property type="match status" value="1"/>
</dbReference>
<dbReference type="GO" id="GO:0005524">
    <property type="term" value="F:ATP binding"/>
    <property type="evidence" value="ECO:0007669"/>
    <property type="project" value="UniProtKB-KW"/>
</dbReference>
<feature type="domain" description="AMP-dependent synthetase/ligase" evidence="3">
    <location>
        <begin position="30"/>
        <end position="420"/>
    </location>
</feature>
<keyword evidence="1" id="KW-0547">Nucleotide-binding</keyword>
<dbReference type="Pfam" id="PF23562">
    <property type="entry name" value="AMP-binding_C_3"/>
    <property type="match status" value="1"/>
</dbReference>
<dbReference type="EMBL" id="FO117580">
    <property type="protein sequence ID" value="CCF99459.1"/>
    <property type="molecule type" value="Genomic_DNA"/>
</dbReference>
<dbReference type="PANTHER" id="PTHR43272:SF33">
    <property type="entry name" value="AMP-BINDING DOMAIN-CONTAINING PROTEIN-RELATED"/>
    <property type="match status" value="1"/>
</dbReference>
<accession>H6REJ8</accession>
<dbReference type="AlphaFoldDB" id="H6REJ8"/>
<dbReference type="InterPro" id="IPR042099">
    <property type="entry name" value="ANL_N_sf"/>
</dbReference>
<organism evidence="4">
    <name type="scientific">uncultured Flavobacteriia bacterium</name>
    <dbReference type="NCBI Taxonomy" id="212695"/>
    <lineage>
        <taxon>Bacteria</taxon>
        <taxon>Pseudomonadati</taxon>
        <taxon>Bacteroidota</taxon>
        <taxon>Flavobacteriia</taxon>
        <taxon>environmental samples</taxon>
    </lineage>
</organism>
<dbReference type="PRINTS" id="PR00154">
    <property type="entry name" value="AMPBINDING"/>
</dbReference>
<proteinExistence type="predicted"/>
<dbReference type="GO" id="GO:0016020">
    <property type="term" value="C:membrane"/>
    <property type="evidence" value="ECO:0007669"/>
    <property type="project" value="TreeGrafter"/>
</dbReference>
<dbReference type="CDD" id="cd05907">
    <property type="entry name" value="VL_LC_FACS_like"/>
    <property type="match status" value="1"/>
</dbReference>